<feature type="region of interest" description="Disordered" evidence="1">
    <location>
        <begin position="390"/>
        <end position="457"/>
    </location>
</feature>
<sequence length="690" mass="78772">MQRRTQRRAARRAHAPREQRTRARQPGQHRGRRRHVICPRLRSHARPRSRTSRMGGEVGDAPSESAQHAAESYGELMALYDKHAVTITELHMTLVDEVPRRLASMASYTDEELRIARDYVDDVALIFRFLKRAHFDTEAMRNMLYATLQWLLEADIDDLATDLLHASYMSDTNNGIPLFWLHSRFRDRLGRPCLAVRLQHAERAPDGLRDLKTNIIASMDVVRRYLHHVNRRCPKSAPVLQSVLIIDVAESGIFNFELELMPFLVDLFKNHYPGLFGTVFVVNYGWLQSGLWRILKPVLPPKLLARLLFVNKEELRQHFDTALPQQFGGALPIPIAPDTSDIFNFYARSVAWRKPEHGQDRIPPALRMRNTDFESIYDVMSRVGSPYASHNVSPMTMRTPVTSGPSTPRTRASSSPQLPAQSNVLQTHSPGYVSPGLRRHHRRSSDPLLVNDAPWGQQPGPSLKQWIATWMQSRDEPGEDVEDIPRIELPQPVAPPAEARTTVDGSSGDQTPAAEHNTVTHYFSWRAHKYAQMDGHVSPYNIENPYFGYPASYVDHDVPHDDASTTSVVNTTDRSNLPGLSRQLRVRRRKRDLLRTLSYLFVLRLVNFYRQTRHTAIVVYWMVVGHPSQERVSRTISRSLTRTTRGIGASITEFLSEIRMRSVLVIGMLLVLRLAPLRRPLQKGWGSTGR</sequence>
<feature type="compositionally biased region" description="Basic residues" evidence="1">
    <location>
        <begin position="27"/>
        <end position="51"/>
    </location>
</feature>
<accession>A0ABY8EPF7</accession>
<dbReference type="PANTHER" id="PTHR46590">
    <property type="entry name" value="PHOSPHATIDYLINOSITOL TRANSFER PROTEIN CSR1-RELATED"/>
    <property type="match status" value="1"/>
</dbReference>
<name>A0ABY8EPF7_MALFU</name>
<proteinExistence type="predicted"/>
<evidence type="ECO:0000313" key="3">
    <source>
        <dbReference type="EMBL" id="WFD47486.1"/>
    </source>
</evidence>
<evidence type="ECO:0000259" key="2">
    <source>
        <dbReference type="PROSITE" id="PS50191"/>
    </source>
</evidence>
<reference evidence="3 4" key="1">
    <citation type="journal article" date="2020" name="Elife">
        <title>Loss of centromere function drives karyotype evolution in closely related Malassezia species.</title>
        <authorList>
            <person name="Sankaranarayanan S.R."/>
            <person name="Ianiri G."/>
            <person name="Coelho M.A."/>
            <person name="Reza M.H."/>
            <person name="Thimmappa B.C."/>
            <person name="Ganguly P."/>
            <person name="Vadnala R.N."/>
            <person name="Sun S."/>
            <person name="Siddharthan R."/>
            <person name="Tellgren-Roth C."/>
            <person name="Dawson T.L."/>
            <person name="Heitman J."/>
            <person name="Sanyal K."/>
        </authorList>
    </citation>
    <scope>NUCLEOTIDE SEQUENCE [LARGE SCALE GENOMIC DNA]</scope>
    <source>
        <strain evidence="3">CBS14141</strain>
    </source>
</reference>
<dbReference type="InterPro" id="IPR001251">
    <property type="entry name" value="CRAL-TRIO_dom"/>
</dbReference>
<evidence type="ECO:0000256" key="1">
    <source>
        <dbReference type="SAM" id="MobiDB-lite"/>
    </source>
</evidence>
<dbReference type="Pfam" id="PF00650">
    <property type="entry name" value="CRAL_TRIO"/>
    <property type="match status" value="1"/>
</dbReference>
<dbReference type="SUPFAM" id="SSF52087">
    <property type="entry name" value="CRAL/TRIO domain"/>
    <property type="match status" value="1"/>
</dbReference>
<dbReference type="PROSITE" id="PS50191">
    <property type="entry name" value="CRAL_TRIO"/>
    <property type="match status" value="1"/>
</dbReference>
<feature type="compositionally biased region" description="Polar residues" evidence="1">
    <location>
        <begin position="390"/>
        <end position="401"/>
    </location>
</feature>
<feature type="compositionally biased region" description="Polar residues" evidence="1">
    <location>
        <begin position="417"/>
        <end position="429"/>
    </location>
</feature>
<feature type="compositionally biased region" description="Low complexity" evidence="1">
    <location>
        <begin position="402"/>
        <end position="416"/>
    </location>
</feature>
<protein>
    <recommendedName>
        <fullName evidence="2">CRAL-TRIO domain-containing protein</fullName>
    </recommendedName>
</protein>
<dbReference type="PANTHER" id="PTHR46590:SF4">
    <property type="entry name" value="CRAL-TRIO DOMAIN-CONTAINING PROTEIN"/>
    <property type="match status" value="1"/>
</dbReference>
<dbReference type="Proteomes" id="UP000818624">
    <property type="component" value="Chromosome 2"/>
</dbReference>
<evidence type="ECO:0000313" key="4">
    <source>
        <dbReference type="Proteomes" id="UP000818624"/>
    </source>
</evidence>
<organism evidence="3 4">
    <name type="scientific">Malassezia furfur</name>
    <name type="common">Pityriasis versicolor infection agent</name>
    <name type="synonym">Pityrosporum furfur</name>
    <dbReference type="NCBI Taxonomy" id="55194"/>
    <lineage>
        <taxon>Eukaryota</taxon>
        <taxon>Fungi</taxon>
        <taxon>Dikarya</taxon>
        <taxon>Basidiomycota</taxon>
        <taxon>Ustilaginomycotina</taxon>
        <taxon>Malasseziomycetes</taxon>
        <taxon>Malasseziales</taxon>
        <taxon>Malasseziaceae</taxon>
        <taxon>Malassezia</taxon>
    </lineage>
</organism>
<feature type="region of interest" description="Disordered" evidence="1">
    <location>
        <begin position="1"/>
        <end position="67"/>
    </location>
</feature>
<feature type="domain" description="CRAL-TRIO" evidence="2">
    <location>
        <begin position="156"/>
        <end position="335"/>
    </location>
</feature>
<dbReference type="Gene3D" id="3.40.525.10">
    <property type="entry name" value="CRAL-TRIO lipid binding domain"/>
    <property type="match status" value="1"/>
</dbReference>
<keyword evidence="4" id="KW-1185">Reference proteome</keyword>
<dbReference type="EMBL" id="CP046235">
    <property type="protein sequence ID" value="WFD47486.1"/>
    <property type="molecule type" value="Genomic_DNA"/>
</dbReference>
<dbReference type="InterPro" id="IPR036865">
    <property type="entry name" value="CRAL-TRIO_dom_sf"/>
</dbReference>
<dbReference type="CDD" id="cd00170">
    <property type="entry name" value="SEC14"/>
    <property type="match status" value="1"/>
</dbReference>
<dbReference type="SMART" id="SM00516">
    <property type="entry name" value="SEC14"/>
    <property type="match status" value="1"/>
</dbReference>
<feature type="compositionally biased region" description="Basic residues" evidence="1">
    <location>
        <begin position="1"/>
        <end position="14"/>
    </location>
</feature>
<gene>
    <name evidence="3" type="ORF">GLX27_002138</name>
</gene>
<dbReference type="InterPro" id="IPR052432">
    <property type="entry name" value="PITP/CRAL-TRIO"/>
</dbReference>